<reference evidence="3 5" key="2">
    <citation type="submission" date="2016-02" db="EMBL/GenBank/DDBJ databases">
        <title>Complete Genome Sequence of Propionibacterium acidipropionici ATCC 55737.</title>
        <authorList>
            <person name="Luna Flores C.H."/>
            <person name="Nielsen L.K."/>
            <person name="Marcellin E."/>
        </authorList>
    </citation>
    <scope>NUCLEOTIDE SEQUENCE [LARGE SCALE GENOMIC DNA]</scope>
    <source>
        <strain evidence="3 5">ATCC 55737</strain>
    </source>
</reference>
<keyword evidence="6" id="KW-1185">Reference proteome</keyword>
<comment type="similarity">
    <text evidence="1">Belongs to the barstar family.</text>
</comment>
<evidence type="ECO:0000313" key="4">
    <source>
        <dbReference type="EMBL" id="AOZ46623.1"/>
    </source>
</evidence>
<dbReference type="EMBL" id="CP015970">
    <property type="protein sequence ID" value="AOZ46623.1"/>
    <property type="molecule type" value="Genomic_DNA"/>
</dbReference>
<dbReference type="SUPFAM" id="SSF52038">
    <property type="entry name" value="Barstar-related"/>
    <property type="match status" value="1"/>
</dbReference>
<evidence type="ECO:0000259" key="2">
    <source>
        <dbReference type="Pfam" id="PF01337"/>
    </source>
</evidence>
<dbReference type="InterPro" id="IPR035905">
    <property type="entry name" value="Barstar-like_sf"/>
</dbReference>
<proteinExistence type="inferred from homology"/>
<evidence type="ECO:0000313" key="5">
    <source>
        <dbReference type="Proteomes" id="UP000075221"/>
    </source>
</evidence>
<dbReference type="Gene3D" id="3.30.370.10">
    <property type="entry name" value="Barstar-like"/>
    <property type="match status" value="1"/>
</dbReference>
<dbReference type="Proteomes" id="UP000075221">
    <property type="component" value="Chromosome"/>
</dbReference>
<organism evidence="3 5">
    <name type="scientific">Acidipropionibacterium acidipropionici</name>
    <dbReference type="NCBI Taxonomy" id="1748"/>
    <lineage>
        <taxon>Bacteria</taxon>
        <taxon>Bacillati</taxon>
        <taxon>Actinomycetota</taxon>
        <taxon>Actinomycetes</taxon>
        <taxon>Propionibacteriales</taxon>
        <taxon>Propionibacteriaceae</taxon>
        <taxon>Acidipropionibacterium</taxon>
    </lineage>
</organism>
<gene>
    <name evidence="4" type="ORF">A8L58_07805</name>
    <name evidence="3" type="ORF">AXH35_06340</name>
</gene>
<dbReference type="EMBL" id="CP014352">
    <property type="protein sequence ID" value="AMS05140.1"/>
    <property type="molecule type" value="Genomic_DNA"/>
</dbReference>
<dbReference type="RefSeq" id="WP_062819342.1">
    <property type="nucleotide sequence ID" value="NZ_CP014352.1"/>
</dbReference>
<feature type="domain" description="Barstar (barnase inhibitor)" evidence="2">
    <location>
        <begin position="42"/>
        <end position="150"/>
    </location>
</feature>
<evidence type="ECO:0000313" key="3">
    <source>
        <dbReference type="EMBL" id="AMS05140.1"/>
    </source>
</evidence>
<protein>
    <recommendedName>
        <fullName evidence="2">Barstar (barnase inhibitor) domain-containing protein</fullName>
    </recommendedName>
</protein>
<evidence type="ECO:0000313" key="6">
    <source>
        <dbReference type="Proteomes" id="UP000178666"/>
    </source>
</evidence>
<dbReference type="InterPro" id="IPR000468">
    <property type="entry name" value="Barstar"/>
</dbReference>
<name>A0AAC9AN82_9ACTN</name>
<reference evidence="4 6" key="1">
    <citation type="journal article" date="2016" name="Plant Dis.">
        <title>Improved production of propionic acid using genome shuffling.</title>
        <authorList>
            <person name="Luna-Flores C.H."/>
            <person name="Palfreyman R.W."/>
            <person name="Kromer J.O."/>
            <person name="Nielsen L.K."/>
            <person name="Marcellin E."/>
        </authorList>
    </citation>
    <scope>NUCLEOTIDE SEQUENCE [LARGE SCALE GENOMIC DNA]</scope>
    <source>
        <strain evidence="4 6">F3E8</strain>
    </source>
</reference>
<sequence>MKPHDQFPDATWTFTTRVTDRRSFDIDMDALARAGVLVRFLRDTKCATIQGMFDEFSAALQFPYYVGENWPAFDECIADLDWLSDSQDSLDFGAGIVLAVRDSQNVLKLAYPGALGNLVGCLESAGEYFTTPFHRGEAWDHDPIPFHVVLHGETRTAFRPWQKYVELK</sequence>
<dbReference type="AlphaFoldDB" id="A0AAC9AN82"/>
<evidence type="ECO:0000256" key="1">
    <source>
        <dbReference type="ARBA" id="ARBA00006845"/>
    </source>
</evidence>
<dbReference type="Pfam" id="PF01337">
    <property type="entry name" value="Barstar"/>
    <property type="match status" value="1"/>
</dbReference>
<accession>A0AAC9AN82</accession>
<dbReference type="Proteomes" id="UP000178666">
    <property type="component" value="Chromosome"/>
</dbReference>